<gene>
    <name evidence="4" type="ORF">F8M41_025193</name>
</gene>
<dbReference type="OrthoDB" id="2260567at2759"/>
<dbReference type="Proteomes" id="UP000439903">
    <property type="component" value="Unassembled WGS sequence"/>
</dbReference>
<accession>A0A8H4B0B2</accession>
<evidence type="ECO:0000313" key="4">
    <source>
        <dbReference type="EMBL" id="KAF0549458.1"/>
    </source>
</evidence>
<dbReference type="PANTHER" id="PTHR46093">
    <property type="entry name" value="ACYL-COA-BINDING DOMAIN-CONTAINING PROTEIN 5"/>
    <property type="match status" value="1"/>
</dbReference>
<organism evidence="4 5">
    <name type="scientific">Gigaspora margarita</name>
    <dbReference type="NCBI Taxonomy" id="4874"/>
    <lineage>
        <taxon>Eukaryota</taxon>
        <taxon>Fungi</taxon>
        <taxon>Fungi incertae sedis</taxon>
        <taxon>Mucoromycota</taxon>
        <taxon>Glomeromycotina</taxon>
        <taxon>Glomeromycetes</taxon>
        <taxon>Diversisporales</taxon>
        <taxon>Gigasporaceae</taxon>
        <taxon>Gigaspora</taxon>
    </lineage>
</organism>
<protein>
    <submittedName>
        <fullName evidence="4">Galactose oxidase</fullName>
    </submittedName>
</protein>
<keyword evidence="3" id="KW-1133">Transmembrane helix</keyword>
<evidence type="ECO:0000256" key="3">
    <source>
        <dbReference type="SAM" id="Phobius"/>
    </source>
</evidence>
<reference evidence="4 5" key="1">
    <citation type="journal article" date="2019" name="Environ. Microbiol.">
        <title>At the nexus of three kingdoms: the genome of the mycorrhizal fungus Gigaspora margarita provides insights into plant, endobacterial and fungal interactions.</title>
        <authorList>
            <person name="Venice F."/>
            <person name="Ghignone S."/>
            <person name="Salvioli di Fossalunga A."/>
            <person name="Amselem J."/>
            <person name="Novero M."/>
            <person name="Xianan X."/>
            <person name="Sedzielewska Toro K."/>
            <person name="Morin E."/>
            <person name="Lipzen A."/>
            <person name="Grigoriev I.V."/>
            <person name="Henrissat B."/>
            <person name="Martin F.M."/>
            <person name="Bonfante P."/>
        </authorList>
    </citation>
    <scope>NUCLEOTIDE SEQUENCE [LARGE SCALE GENOMIC DNA]</scope>
    <source>
        <strain evidence="4 5">BEG34</strain>
    </source>
</reference>
<keyword evidence="2" id="KW-0677">Repeat</keyword>
<dbReference type="EMBL" id="WTPW01000090">
    <property type="protein sequence ID" value="KAF0549458.1"/>
    <property type="molecule type" value="Genomic_DNA"/>
</dbReference>
<comment type="caution">
    <text evidence="4">The sequence shown here is derived from an EMBL/GenBank/DDBJ whole genome shotgun (WGS) entry which is preliminary data.</text>
</comment>
<keyword evidence="3" id="KW-0472">Membrane</keyword>
<evidence type="ECO:0000313" key="5">
    <source>
        <dbReference type="Proteomes" id="UP000439903"/>
    </source>
</evidence>
<dbReference type="PANTHER" id="PTHR46093:SF18">
    <property type="entry name" value="FIBRONECTIN TYPE-III DOMAIN-CONTAINING PROTEIN"/>
    <property type="match status" value="1"/>
</dbReference>
<dbReference type="InterPro" id="IPR015915">
    <property type="entry name" value="Kelch-typ_b-propeller"/>
</dbReference>
<keyword evidence="1" id="KW-0880">Kelch repeat</keyword>
<dbReference type="AlphaFoldDB" id="A0A8H4B0B2"/>
<keyword evidence="3" id="KW-0812">Transmembrane</keyword>
<dbReference type="SUPFAM" id="SSF117281">
    <property type="entry name" value="Kelch motif"/>
    <property type="match status" value="1"/>
</dbReference>
<evidence type="ECO:0000256" key="2">
    <source>
        <dbReference type="ARBA" id="ARBA00022737"/>
    </source>
</evidence>
<dbReference type="Pfam" id="PF24681">
    <property type="entry name" value="Kelch_KLHDC2_KLHL20_DRC7"/>
    <property type="match status" value="1"/>
</dbReference>
<name>A0A8H4B0B2_GIGMA</name>
<dbReference type="Gene3D" id="2.120.10.80">
    <property type="entry name" value="Kelch-type beta propeller"/>
    <property type="match status" value="2"/>
</dbReference>
<feature type="transmembrane region" description="Helical" evidence="3">
    <location>
        <begin position="389"/>
        <end position="414"/>
    </location>
</feature>
<sequence length="471" mass="51800">MKLLYYILFFAIFGSRYLFVICQNVPSPRRQQTSTLVGARLYFFGGGISPTSITNEVWYLDLSSSFKISTPPWHSNVAMPVRYNLGSSCLSPIDSSTVFLIGGRTWTVTTGNYSYTSSVYKFDSKTSQWTTPTINNFNSSFEARNEMQAVIDDYGKIFVFGGNDYINPTRTPISNVYNDMNTLDITTMTWSTQAQSQSALTNYAYTATLLPNGLIVYIGGYSGSNTSTSNTNMAQIQVFDTKLYAWSTKPASGSIIASRRHQSAVLTQDGNIIIYGGSTHDSSGNIAYVFSDIAVLNTNSWVWSVPSVSGISAPPLMQHSAVLYKNYMILAFGATSASILYTNNIYILDIQNYTWVTTFNIPTTTKPAKQTQSNGNSSADQANNSSSNLYIGIGIGIGVVILAIVLFVIGFFIYKNRHKQEIIATPGTSKDDHIRETHISTIYTPGMPPPAKYELTPTYGVPLPGNNYHSS</sequence>
<proteinExistence type="predicted"/>
<keyword evidence="5" id="KW-1185">Reference proteome</keyword>
<evidence type="ECO:0000256" key="1">
    <source>
        <dbReference type="ARBA" id="ARBA00022441"/>
    </source>
</evidence>